<evidence type="ECO:0000313" key="4">
    <source>
        <dbReference type="Proteomes" id="UP001470230"/>
    </source>
</evidence>
<dbReference type="InterPro" id="IPR053235">
    <property type="entry name" value="Ser_Thr_kinase"/>
</dbReference>
<evidence type="ECO:0000256" key="1">
    <source>
        <dbReference type="PROSITE-ProRule" id="PRU10141"/>
    </source>
</evidence>
<dbReference type="EMBL" id="JAPFFF010000007">
    <property type="protein sequence ID" value="KAK8886361.1"/>
    <property type="molecule type" value="Genomic_DNA"/>
</dbReference>
<feature type="binding site" evidence="1">
    <location>
        <position position="112"/>
    </location>
    <ligand>
        <name>ATP</name>
        <dbReference type="ChEBI" id="CHEBI:30616"/>
    </ligand>
</feature>
<feature type="domain" description="Protein kinase" evidence="2">
    <location>
        <begin position="83"/>
        <end position="321"/>
    </location>
</feature>
<dbReference type="InterPro" id="IPR000719">
    <property type="entry name" value="Prot_kinase_dom"/>
</dbReference>
<dbReference type="InterPro" id="IPR017441">
    <property type="entry name" value="Protein_kinase_ATP_BS"/>
</dbReference>
<dbReference type="SUPFAM" id="SSF56112">
    <property type="entry name" value="Protein kinase-like (PK-like)"/>
    <property type="match status" value="1"/>
</dbReference>
<dbReference type="CDD" id="cd00180">
    <property type="entry name" value="PKc"/>
    <property type="match status" value="1"/>
</dbReference>
<dbReference type="PROSITE" id="PS50011">
    <property type="entry name" value="PROTEIN_KINASE_DOM"/>
    <property type="match status" value="1"/>
</dbReference>
<sequence length="363" mass="43196">MQYFLKNRPIIGSNSSLDDSIFLYEIQKFSDAFQIINKELISFWNIIVNCLSGFLIRKGYENRKINIELDEISEKIDKSNMCYISLREIGRGSSASVELIYYIKMERIFALKIPFNDIIEQIEKERKNHLKFQIPFIVHYYGYFELNSSQRHVIYLIIEFIDGQTLDKYDLTKLNQYEKVNIVFSLLLTIKYIHSKKCVYRDLHLNNIIIDKNKEMKLIDLDRLIKIDEQETFDFNFENLPPEIKSGQLFTYKSDIYLVGCLMCFLLFQKKEGDNQKVYINVEGKNSLIYSNPQNFFYLTCLYIDPNSRPSLNSIIYQFYFDFLIKIPPQGKKEQDLIDFLEKCVSLSNEKKKIILFLEIYII</sequence>
<gene>
    <name evidence="3" type="ORF">M9Y10_041824</name>
</gene>
<proteinExistence type="predicted"/>
<keyword evidence="1" id="KW-0547">Nucleotide-binding</keyword>
<evidence type="ECO:0000313" key="3">
    <source>
        <dbReference type="EMBL" id="KAK8886361.1"/>
    </source>
</evidence>
<name>A0ABR2K5G5_9EUKA</name>
<accession>A0ABR2K5G5</accession>
<dbReference type="GO" id="GO:0016301">
    <property type="term" value="F:kinase activity"/>
    <property type="evidence" value="ECO:0007669"/>
    <property type="project" value="UniProtKB-KW"/>
</dbReference>
<dbReference type="PROSITE" id="PS00107">
    <property type="entry name" value="PROTEIN_KINASE_ATP"/>
    <property type="match status" value="1"/>
</dbReference>
<protein>
    <submittedName>
        <fullName evidence="3">Protein kinase C signaling pathway involved MAPKK protein</fullName>
    </submittedName>
</protein>
<dbReference type="PANTHER" id="PTHR24361">
    <property type="entry name" value="MITOGEN-ACTIVATED KINASE KINASE KINASE"/>
    <property type="match status" value="1"/>
</dbReference>
<dbReference type="Proteomes" id="UP001470230">
    <property type="component" value="Unassembled WGS sequence"/>
</dbReference>
<dbReference type="Pfam" id="PF00069">
    <property type="entry name" value="Pkinase"/>
    <property type="match status" value="1"/>
</dbReference>
<evidence type="ECO:0000259" key="2">
    <source>
        <dbReference type="PROSITE" id="PS50011"/>
    </source>
</evidence>
<keyword evidence="3" id="KW-0808">Transferase</keyword>
<dbReference type="Gene3D" id="1.10.510.10">
    <property type="entry name" value="Transferase(Phosphotransferase) domain 1"/>
    <property type="match status" value="1"/>
</dbReference>
<dbReference type="InterPro" id="IPR011009">
    <property type="entry name" value="Kinase-like_dom_sf"/>
</dbReference>
<comment type="caution">
    <text evidence="3">The sequence shown here is derived from an EMBL/GenBank/DDBJ whole genome shotgun (WGS) entry which is preliminary data.</text>
</comment>
<keyword evidence="1" id="KW-0067">ATP-binding</keyword>
<organism evidence="3 4">
    <name type="scientific">Tritrichomonas musculus</name>
    <dbReference type="NCBI Taxonomy" id="1915356"/>
    <lineage>
        <taxon>Eukaryota</taxon>
        <taxon>Metamonada</taxon>
        <taxon>Parabasalia</taxon>
        <taxon>Tritrichomonadida</taxon>
        <taxon>Tritrichomonadidae</taxon>
        <taxon>Tritrichomonas</taxon>
    </lineage>
</organism>
<keyword evidence="3" id="KW-0418">Kinase</keyword>
<keyword evidence="4" id="KW-1185">Reference proteome</keyword>
<reference evidence="3 4" key="1">
    <citation type="submission" date="2024-04" db="EMBL/GenBank/DDBJ databases">
        <title>Tritrichomonas musculus Genome.</title>
        <authorList>
            <person name="Alves-Ferreira E."/>
            <person name="Grigg M."/>
            <person name="Lorenzi H."/>
            <person name="Galac M."/>
        </authorList>
    </citation>
    <scope>NUCLEOTIDE SEQUENCE [LARGE SCALE GENOMIC DNA]</scope>
    <source>
        <strain evidence="3 4">EAF2021</strain>
    </source>
</reference>
<dbReference type="PANTHER" id="PTHR24361:SF613">
    <property type="entry name" value="NUCLEAR RECEPTOR-BINDING PROTEIN-RELATED"/>
    <property type="match status" value="1"/>
</dbReference>